<keyword evidence="2" id="KW-1003">Cell membrane</keyword>
<feature type="transmembrane region" description="Helical" evidence="10">
    <location>
        <begin position="77"/>
        <end position="99"/>
    </location>
</feature>
<protein>
    <recommendedName>
        <fullName evidence="11">G-protein coupled receptors family 1 profile domain-containing protein</fullName>
    </recommendedName>
</protein>
<name>A0A3P7JG44_STRVU</name>
<evidence type="ECO:0000313" key="12">
    <source>
        <dbReference type="EMBL" id="VDM77164.1"/>
    </source>
</evidence>
<dbReference type="InterPro" id="IPR000276">
    <property type="entry name" value="GPCR_Rhodpsn"/>
</dbReference>
<evidence type="ECO:0000256" key="9">
    <source>
        <dbReference type="SAM" id="MobiDB-lite"/>
    </source>
</evidence>
<feature type="region of interest" description="Disordered" evidence="9">
    <location>
        <begin position="150"/>
        <end position="181"/>
    </location>
</feature>
<evidence type="ECO:0000256" key="5">
    <source>
        <dbReference type="ARBA" id="ARBA00023040"/>
    </source>
</evidence>
<proteinExistence type="predicted"/>
<dbReference type="Pfam" id="PF00001">
    <property type="entry name" value="7tm_1"/>
    <property type="match status" value="1"/>
</dbReference>
<feature type="transmembrane region" description="Helical" evidence="10">
    <location>
        <begin position="35"/>
        <end position="56"/>
    </location>
</feature>
<keyword evidence="4 10" id="KW-1133">Transmembrane helix</keyword>
<evidence type="ECO:0000313" key="13">
    <source>
        <dbReference type="Proteomes" id="UP000270094"/>
    </source>
</evidence>
<gene>
    <name evidence="12" type="ORF">SVUK_LOCUS12162</name>
</gene>
<feature type="transmembrane region" description="Helical" evidence="10">
    <location>
        <begin position="7"/>
        <end position="23"/>
    </location>
</feature>
<dbReference type="GO" id="GO:0007218">
    <property type="term" value="P:neuropeptide signaling pathway"/>
    <property type="evidence" value="ECO:0007669"/>
    <property type="project" value="TreeGrafter"/>
</dbReference>
<evidence type="ECO:0000256" key="3">
    <source>
        <dbReference type="ARBA" id="ARBA00022692"/>
    </source>
</evidence>
<sequence>MLTYQYFLSLSSLFLKFSYFQWYGGELLCRLCSFFSTFSFYANSFVIACIAIDRVFGAYNMSSINAHRRAYLRCRRLLVIGWIAAFGLSVPQAMIFRVFEPYPDRDFRLAMHSIMDYIFIRENRGDEFYKLVGLRQDGEYHGLPKASAISQLDDDSSKSSAKGKRPLNLDAGPQKTSPMLRAASPGVMAVSTIHKAKQV</sequence>
<feature type="domain" description="G-protein coupled receptors family 1 profile" evidence="11">
    <location>
        <begin position="1"/>
        <end position="91"/>
    </location>
</feature>
<dbReference type="Proteomes" id="UP000270094">
    <property type="component" value="Unassembled WGS sequence"/>
</dbReference>
<organism evidence="12 13">
    <name type="scientific">Strongylus vulgaris</name>
    <name type="common">Blood worm</name>
    <dbReference type="NCBI Taxonomy" id="40348"/>
    <lineage>
        <taxon>Eukaryota</taxon>
        <taxon>Metazoa</taxon>
        <taxon>Ecdysozoa</taxon>
        <taxon>Nematoda</taxon>
        <taxon>Chromadorea</taxon>
        <taxon>Rhabditida</taxon>
        <taxon>Rhabditina</taxon>
        <taxon>Rhabditomorpha</taxon>
        <taxon>Strongyloidea</taxon>
        <taxon>Strongylidae</taxon>
        <taxon>Strongylus</taxon>
    </lineage>
</organism>
<keyword evidence="6 10" id="KW-0472">Membrane</keyword>
<dbReference type="PROSITE" id="PS50262">
    <property type="entry name" value="G_PROTEIN_RECEP_F1_2"/>
    <property type="match status" value="1"/>
</dbReference>
<dbReference type="EMBL" id="UYYB01098569">
    <property type="protein sequence ID" value="VDM77164.1"/>
    <property type="molecule type" value="Genomic_DNA"/>
</dbReference>
<comment type="subcellular location">
    <subcellularLocation>
        <location evidence="1">Cell membrane</location>
        <topology evidence="1">Multi-pass membrane protein</topology>
    </subcellularLocation>
</comment>
<dbReference type="GO" id="GO:0005886">
    <property type="term" value="C:plasma membrane"/>
    <property type="evidence" value="ECO:0007669"/>
    <property type="project" value="UniProtKB-SubCell"/>
</dbReference>
<evidence type="ECO:0000256" key="1">
    <source>
        <dbReference type="ARBA" id="ARBA00004651"/>
    </source>
</evidence>
<evidence type="ECO:0000256" key="8">
    <source>
        <dbReference type="ARBA" id="ARBA00023224"/>
    </source>
</evidence>
<dbReference type="Gene3D" id="1.20.1070.10">
    <property type="entry name" value="Rhodopsin 7-helix transmembrane proteins"/>
    <property type="match status" value="1"/>
</dbReference>
<keyword evidence="7" id="KW-0675">Receptor</keyword>
<evidence type="ECO:0000256" key="7">
    <source>
        <dbReference type="ARBA" id="ARBA00023170"/>
    </source>
</evidence>
<evidence type="ECO:0000256" key="4">
    <source>
        <dbReference type="ARBA" id="ARBA00022989"/>
    </source>
</evidence>
<dbReference type="InterPro" id="IPR017452">
    <property type="entry name" value="GPCR_Rhodpsn_7TM"/>
</dbReference>
<dbReference type="PANTHER" id="PTHR24230:SF136">
    <property type="entry name" value="G-PROTEIN COUPLED RECEPTORS FAMILY 1 PROFILE DOMAIN-CONTAINING PROTEIN"/>
    <property type="match status" value="1"/>
</dbReference>
<dbReference type="OrthoDB" id="6435638at2759"/>
<accession>A0A3P7JG44</accession>
<keyword evidence="8" id="KW-0807">Transducer</keyword>
<dbReference type="AlphaFoldDB" id="A0A3P7JG44"/>
<evidence type="ECO:0000256" key="10">
    <source>
        <dbReference type="SAM" id="Phobius"/>
    </source>
</evidence>
<reference evidence="12 13" key="1">
    <citation type="submission" date="2018-11" db="EMBL/GenBank/DDBJ databases">
        <authorList>
            <consortium name="Pathogen Informatics"/>
        </authorList>
    </citation>
    <scope>NUCLEOTIDE SEQUENCE [LARGE SCALE GENOMIC DNA]</scope>
</reference>
<evidence type="ECO:0000256" key="2">
    <source>
        <dbReference type="ARBA" id="ARBA00022475"/>
    </source>
</evidence>
<keyword evidence="13" id="KW-1185">Reference proteome</keyword>
<keyword evidence="3 10" id="KW-0812">Transmembrane</keyword>
<dbReference type="SUPFAM" id="SSF81321">
    <property type="entry name" value="Family A G protein-coupled receptor-like"/>
    <property type="match status" value="1"/>
</dbReference>
<dbReference type="GO" id="GO:0008528">
    <property type="term" value="F:G protein-coupled peptide receptor activity"/>
    <property type="evidence" value="ECO:0007669"/>
    <property type="project" value="TreeGrafter"/>
</dbReference>
<keyword evidence="5" id="KW-0297">G-protein coupled receptor</keyword>
<dbReference type="PANTHER" id="PTHR24230">
    <property type="entry name" value="G-PROTEIN COUPLED RECEPTOR"/>
    <property type="match status" value="1"/>
</dbReference>
<evidence type="ECO:0000259" key="11">
    <source>
        <dbReference type="PROSITE" id="PS50262"/>
    </source>
</evidence>
<evidence type="ECO:0000256" key="6">
    <source>
        <dbReference type="ARBA" id="ARBA00023136"/>
    </source>
</evidence>